<name>A0A1M6RF66_9CLOT</name>
<dbReference type="GO" id="GO:0006487">
    <property type="term" value="P:protein N-linked glycosylation"/>
    <property type="evidence" value="ECO:0007669"/>
    <property type="project" value="TreeGrafter"/>
</dbReference>
<dbReference type="Pfam" id="PF22422">
    <property type="entry name" value="MGH1-like_GH"/>
    <property type="match status" value="1"/>
</dbReference>
<feature type="domain" description="Mannosylglycerate hydrolase MGH1-like glycoside hydrolase" evidence="4">
    <location>
        <begin position="248"/>
        <end position="555"/>
    </location>
</feature>
<evidence type="ECO:0000256" key="1">
    <source>
        <dbReference type="ARBA" id="ARBA00010833"/>
    </source>
</evidence>
<accession>A0A1M6RF66</accession>
<evidence type="ECO:0000313" key="5">
    <source>
        <dbReference type="EMBL" id="SHK31050.1"/>
    </source>
</evidence>
<dbReference type="InterPro" id="IPR054491">
    <property type="entry name" value="MGH1-like_GH"/>
</dbReference>
<dbReference type="InterPro" id="IPR004888">
    <property type="entry name" value="Glycoside_hydrolase_63"/>
</dbReference>
<dbReference type="Gene3D" id="1.50.10.10">
    <property type="match status" value="1"/>
</dbReference>
<dbReference type="GO" id="GO:0004573">
    <property type="term" value="F:Glc3Man9GlcNAc2 oligosaccharide glucosidase activity"/>
    <property type="evidence" value="ECO:0007669"/>
    <property type="project" value="InterPro"/>
</dbReference>
<protein>
    <recommendedName>
        <fullName evidence="4">Mannosylglycerate hydrolase MGH1-like glycoside hydrolase domain-containing protein</fullName>
    </recommendedName>
</protein>
<evidence type="ECO:0000313" key="6">
    <source>
        <dbReference type="Proteomes" id="UP000183952"/>
    </source>
</evidence>
<dbReference type="EMBL" id="FRAD01000022">
    <property type="protein sequence ID" value="SHK31050.1"/>
    <property type="molecule type" value="Genomic_DNA"/>
</dbReference>
<dbReference type="PANTHER" id="PTHR10412">
    <property type="entry name" value="MANNOSYL-OLIGOSACCHARIDE GLUCOSIDASE"/>
    <property type="match status" value="1"/>
</dbReference>
<dbReference type="GO" id="GO:0009311">
    <property type="term" value="P:oligosaccharide metabolic process"/>
    <property type="evidence" value="ECO:0007669"/>
    <property type="project" value="InterPro"/>
</dbReference>
<dbReference type="AlphaFoldDB" id="A0A1M6RF66"/>
<dbReference type="OrthoDB" id="9798687at2"/>
<dbReference type="PANTHER" id="PTHR10412:SF11">
    <property type="entry name" value="MANNOSYL-OLIGOSACCHARIDE GLUCOSIDASE"/>
    <property type="match status" value="1"/>
</dbReference>
<reference evidence="5 6" key="1">
    <citation type="submission" date="2016-11" db="EMBL/GenBank/DDBJ databases">
        <authorList>
            <person name="Jaros S."/>
            <person name="Januszkiewicz K."/>
            <person name="Wedrychowicz H."/>
        </authorList>
    </citation>
    <scope>NUCLEOTIDE SEQUENCE [LARGE SCALE GENOMIC DNA]</scope>
    <source>
        <strain evidence="5 6">DSM 3090</strain>
    </source>
</reference>
<evidence type="ECO:0000259" key="4">
    <source>
        <dbReference type="Pfam" id="PF22422"/>
    </source>
</evidence>
<evidence type="ECO:0000256" key="3">
    <source>
        <dbReference type="ARBA" id="ARBA00023295"/>
    </source>
</evidence>
<keyword evidence="6" id="KW-1185">Reference proteome</keyword>
<dbReference type="InterPro" id="IPR008928">
    <property type="entry name" value="6-hairpin_glycosidase_sf"/>
</dbReference>
<keyword evidence="2" id="KW-0378">Hydrolase</keyword>
<dbReference type="STRING" id="1121331.SAMN02745248_02267"/>
<comment type="similarity">
    <text evidence="1">Belongs to the glycosyl hydrolase 63 family.</text>
</comment>
<dbReference type="SUPFAM" id="SSF48208">
    <property type="entry name" value="Six-hairpin glycosidases"/>
    <property type="match status" value="1"/>
</dbReference>
<organism evidence="5 6">
    <name type="scientific">Hathewaya proteolytica DSM 3090</name>
    <dbReference type="NCBI Taxonomy" id="1121331"/>
    <lineage>
        <taxon>Bacteria</taxon>
        <taxon>Bacillati</taxon>
        <taxon>Bacillota</taxon>
        <taxon>Clostridia</taxon>
        <taxon>Eubacteriales</taxon>
        <taxon>Clostridiaceae</taxon>
        <taxon>Hathewaya</taxon>
    </lineage>
</organism>
<dbReference type="InterPro" id="IPR012341">
    <property type="entry name" value="6hp_glycosidase-like_sf"/>
</dbReference>
<proteinExistence type="inferred from homology"/>
<sequence length="570" mass="66246">MNFDLRYVPFSRYNSFFVFSKLQQDDTQDYKVYIRNVSSSFSRSNIFRIDLIYNNEIIPYTERCSPYSLKLISDKGFMEFIISDENTIRFRGAGVGLRLSVETTKYDCVAPYDSDKLLLTYATSNTKFMMIPLKATKVDVSAPWDVSRCTSITMDFVATVGNTVEGIIDNFLTEWDPKDFSKTSFEEDKKEIKHYYYGWLLNSTHNCHPKYHRGNKLASYITWSCVVPPRGNLTRKAMYMSKNWMTSIWSWDNCFNALALSTTFPELALEQFMIFFDHQDKSGSFPDLINDSKCIWSFNKPPVQGIIMKEIMDKTEEQVFSLETLEKIYQPMCLWTRWWLDFNDFNHNGVPQYKHGNDCGWDNSTVFHNGVPIESPDLLSFLILQFEFLALVAEKLGKHEESKKHYETAKENLVLLIKHFWTKDGFVARHNNGSICNTGDSLLLFVPIILGKRLPSYIRDYLVSGLKEEGRFFTENGLATESVKSPFYEPDGYWRGPIWAPSTFLIVRGLEACGEFEFAWEIKKRFCEMCNKEGMAENFDAISGEGLRDKAFTWTSSVFLVFSRELNERI</sequence>
<dbReference type="Proteomes" id="UP000183952">
    <property type="component" value="Unassembled WGS sequence"/>
</dbReference>
<dbReference type="RefSeq" id="WP_072904191.1">
    <property type="nucleotide sequence ID" value="NZ_FRAD01000022.1"/>
</dbReference>
<evidence type="ECO:0000256" key="2">
    <source>
        <dbReference type="ARBA" id="ARBA00022801"/>
    </source>
</evidence>
<keyword evidence="3" id="KW-0326">Glycosidase</keyword>
<gene>
    <name evidence="5" type="ORF">SAMN02745248_02267</name>
</gene>